<dbReference type="Gene3D" id="3.40.50.150">
    <property type="entry name" value="Vaccinia Virus protein VP39"/>
    <property type="match status" value="1"/>
</dbReference>
<dbReference type="PANTHER" id="PTHR12176">
    <property type="entry name" value="SAM-DEPENDENT METHYLTRANSFERASE SUPERFAMILY PROTEIN"/>
    <property type="match status" value="1"/>
</dbReference>
<name>A0A6A6KXI0_HEVBR</name>
<comment type="similarity">
    <text evidence="1">Belongs to the methyltransferase superfamily.</text>
</comment>
<feature type="domain" description="Methyltransferase type 11" evidence="4">
    <location>
        <begin position="5"/>
        <end position="63"/>
    </location>
</feature>
<keyword evidence="2" id="KW-0489">Methyltransferase</keyword>
<dbReference type="InterPro" id="IPR029063">
    <property type="entry name" value="SAM-dependent_MTases_sf"/>
</dbReference>
<dbReference type="InterPro" id="IPR051419">
    <property type="entry name" value="Lys/N-term_MeTrsfase_sf"/>
</dbReference>
<dbReference type="AlphaFoldDB" id="A0A6A6KXI0"/>
<proteinExistence type="inferred from homology"/>
<reference evidence="5 6" key="1">
    <citation type="journal article" date="2020" name="Mol. Plant">
        <title>The Chromosome-Based Rubber Tree Genome Provides New Insights into Spurge Genome Evolution and Rubber Biosynthesis.</title>
        <authorList>
            <person name="Liu J."/>
            <person name="Shi C."/>
            <person name="Shi C.C."/>
            <person name="Li W."/>
            <person name="Zhang Q.J."/>
            <person name="Zhang Y."/>
            <person name="Li K."/>
            <person name="Lu H.F."/>
            <person name="Shi C."/>
            <person name="Zhu S.T."/>
            <person name="Xiao Z.Y."/>
            <person name="Nan H."/>
            <person name="Yue Y."/>
            <person name="Zhu X.G."/>
            <person name="Wu Y."/>
            <person name="Hong X.N."/>
            <person name="Fan G.Y."/>
            <person name="Tong Y."/>
            <person name="Zhang D."/>
            <person name="Mao C.L."/>
            <person name="Liu Y.L."/>
            <person name="Hao S.J."/>
            <person name="Liu W.Q."/>
            <person name="Lv M.Q."/>
            <person name="Zhang H.B."/>
            <person name="Liu Y."/>
            <person name="Hu-Tang G.R."/>
            <person name="Wang J.P."/>
            <person name="Wang J.H."/>
            <person name="Sun Y.H."/>
            <person name="Ni S.B."/>
            <person name="Chen W.B."/>
            <person name="Zhang X.C."/>
            <person name="Jiao Y.N."/>
            <person name="Eichler E.E."/>
            <person name="Li G.H."/>
            <person name="Liu X."/>
            <person name="Gao L.Z."/>
        </authorList>
    </citation>
    <scope>NUCLEOTIDE SEQUENCE [LARGE SCALE GENOMIC DNA]</scope>
    <source>
        <strain evidence="6">cv. GT1</strain>
        <tissue evidence="5">Leaf</tissue>
    </source>
</reference>
<dbReference type="GO" id="GO:0032259">
    <property type="term" value="P:methylation"/>
    <property type="evidence" value="ECO:0007669"/>
    <property type="project" value="UniProtKB-KW"/>
</dbReference>
<evidence type="ECO:0000256" key="2">
    <source>
        <dbReference type="ARBA" id="ARBA00022603"/>
    </source>
</evidence>
<evidence type="ECO:0000256" key="3">
    <source>
        <dbReference type="ARBA" id="ARBA00022679"/>
    </source>
</evidence>
<dbReference type="PANTHER" id="PTHR12176:SF66">
    <property type="entry name" value="S-ADENOSYL-L-METHIONINE-DEPENDENT METHYLTRANSFERASES SUPERFAMILY PROTEIN"/>
    <property type="match status" value="1"/>
</dbReference>
<dbReference type="Pfam" id="PF08241">
    <property type="entry name" value="Methyltransf_11"/>
    <property type="match status" value="1"/>
</dbReference>
<dbReference type="Proteomes" id="UP000467840">
    <property type="component" value="Chromosome 7"/>
</dbReference>
<dbReference type="SUPFAM" id="SSF53335">
    <property type="entry name" value="S-adenosyl-L-methionine-dependent methyltransferases"/>
    <property type="match status" value="1"/>
</dbReference>
<evidence type="ECO:0000313" key="6">
    <source>
        <dbReference type="Proteomes" id="UP000467840"/>
    </source>
</evidence>
<comment type="caution">
    <text evidence="5">The sequence shown here is derived from an EMBL/GenBank/DDBJ whole genome shotgun (WGS) entry which is preliminary data.</text>
</comment>
<dbReference type="EMBL" id="JAAGAX010000013">
    <property type="protein sequence ID" value="KAF2293721.1"/>
    <property type="molecule type" value="Genomic_DNA"/>
</dbReference>
<dbReference type="CDD" id="cd02440">
    <property type="entry name" value="AdoMet_MTases"/>
    <property type="match status" value="1"/>
</dbReference>
<evidence type="ECO:0000259" key="4">
    <source>
        <dbReference type="Pfam" id="PF08241"/>
    </source>
</evidence>
<evidence type="ECO:0000313" key="5">
    <source>
        <dbReference type="EMBL" id="KAF2293721.1"/>
    </source>
</evidence>
<dbReference type="GO" id="GO:0008757">
    <property type="term" value="F:S-adenosylmethionine-dependent methyltransferase activity"/>
    <property type="evidence" value="ECO:0007669"/>
    <property type="project" value="InterPro"/>
</dbReference>
<evidence type="ECO:0000256" key="1">
    <source>
        <dbReference type="ARBA" id="ARBA00008361"/>
    </source>
</evidence>
<accession>A0A6A6KXI0</accession>
<keyword evidence="3" id="KW-0808">Transferase</keyword>
<keyword evidence="6" id="KW-1185">Reference proteome</keyword>
<organism evidence="5 6">
    <name type="scientific">Hevea brasiliensis</name>
    <name type="common">Para rubber tree</name>
    <name type="synonym">Siphonia brasiliensis</name>
    <dbReference type="NCBI Taxonomy" id="3981"/>
    <lineage>
        <taxon>Eukaryota</taxon>
        <taxon>Viridiplantae</taxon>
        <taxon>Streptophyta</taxon>
        <taxon>Embryophyta</taxon>
        <taxon>Tracheophyta</taxon>
        <taxon>Spermatophyta</taxon>
        <taxon>Magnoliopsida</taxon>
        <taxon>eudicotyledons</taxon>
        <taxon>Gunneridae</taxon>
        <taxon>Pentapetalae</taxon>
        <taxon>rosids</taxon>
        <taxon>fabids</taxon>
        <taxon>Malpighiales</taxon>
        <taxon>Euphorbiaceae</taxon>
        <taxon>Crotonoideae</taxon>
        <taxon>Micrandreae</taxon>
        <taxon>Hevea</taxon>
    </lineage>
</organism>
<dbReference type="InterPro" id="IPR013216">
    <property type="entry name" value="Methyltransf_11"/>
</dbReference>
<protein>
    <recommendedName>
        <fullName evidence="4">Methyltransferase type 11 domain-containing protein</fullName>
    </recommendedName>
</protein>
<sequence length="180" mass="20888">MSEDMVKDGYEDIMNVDISSVAIEMMKGKYEYIPQLKYMQMDVRDMSFFPDESFDSVIDKGMVFPFSLDAIYDVADFQLSWLLKPRGIYMLITYGDPTVRMLHLSRPVYNWKIILYIIPRPGFERPAGSSSPRSFLEPVPITEKGLIPADFVLEDPDSHFIYVCKKMDETTELHSIPDHH</sequence>
<gene>
    <name evidence="5" type="ORF">GH714_004321</name>
</gene>